<keyword evidence="2" id="KW-1185">Reference proteome</keyword>
<dbReference type="Proteomes" id="UP001057452">
    <property type="component" value="Chromosome 9"/>
</dbReference>
<protein>
    <submittedName>
        <fullName evidence="1">Uncharacterized protein</fullName>
    </submittedName>
</protein>
<feature type="non-terminal residue" evidence="1">
    <location>
        <position position="1"/>
    </location>
</feature>
<evidence type="ECO:0000313" key="2">
    <source>
        <dbReference type="Proteomes" id="UP001057452"/>
    </source>
</evidence>
<dbReference type="EMBL" id="CM043793">
    <property type="protein sequence ID" value="KAI4820729.1"/>
    <property type="molecule type" value="Genomic_DNA"/>
</dbReference>
<name>A0ACB9X4M5_CHAAC</name>
<comment type="caution">
    <text evidence="1">The sequence shown here is derived from an EMBL/GenBank/DDBJ whole genome shotgun (WGS) entry which is preliminary data.</text>
</comment>
<organism evidence="1 2">
    <name type="scientific">Chaenocephalus aceratus</name>
    <name type="common">Blackfin icefish</name>
    <name type="synonym">Chaenichthys aceratus</name>
    <dbReference type="NCBI Taxonomy" id="36190"/>
    <lineage>
        <taxon>Eukaryota</taxon>
        <taxon>Metazoa</taxon>
        <taxon>Chordata</taxon>
        <taxon>Craniata</taxon>
        <taxon>Vertebrata</taxon>
        <taxon>Euteleostomi</taxon>
        <taxon>Actinopterygii</taxon>
        <taxon>Neopterygii</taxon>
        <taxon>Teleostei</taxon>
        <taxon>Neoteleostei</taxon>
        <taxon>Acanthomorphata</taxon>
        <taxon>Eupercaria</taxon>
        <taxon>Perciformes</taxon>
        <taxon>Notothenioidei</taxon>
        <taxon>Channichthyidae</taxon>
        <taxon>Chaenocephalus</taxon>
    </lineage>
</organism>
<sequence length="150" mass="16196">SPTVRSTIPSDSGIGTDNNSTSDQTEKGPAFSDAGNSFDLCGFEAAEACCPGSVQTGAAKHAVNGKQEKKQKHNRRKRKCLQSRDHLHFLSELEEVVVKLQQLRVSHRRYTCYPSTHIPLYSASTSTITTLIPTTPTPATPARTSAGVLI</sequence>
<proteinExistence type="predicted"/>
<evidence type="ECO:0000313" key="1">
    <source>
        <dbReference type="EMBL" id="KAI4820729.1"/>
    </source>
</evidence>
<accession>A0ACB9X4M5</accession>
<gene>
    <name evidence="1" type="ORF">KUCAC02_028699</name>
</gene>
<reference evidence="1" key="1">
    <citation type="submission" date="2022-05" db="EMBL/GenBank/DDBJ databases">
        <title>Chromosome-level genome of Chaenocephalus aceratus.</title>
        <authorList>
            <person name="Park H."/>
        </authorList>
    </citation>
    <scope>NUCLEOTIDE SEQUENCE</scope>
    <source>
        <strain evidence="1">KU_202001</strain>
    </source>
</reference>